<dbReference type="InterPro" id="IPR014748">
    <property type="entry name" value="Enoyl-CoA_hydra_C"/>
</dbReference>
<dbReference type="PANTHER" id="PTHR43459:SF1">
    <property type="entry name" value="EG:BACN32G11.4 PROTEIN"/>
    <property type="match status" value="1"/>
</dbReference>
<dbReference type="CDD" id="cd06558">
    <property type="entry name" value="crotonase-like"/>
    <property type="match status" value="1"/>
</dbReference>
<proteinExistence type="inferred from homology"/>
<evidence type="ECO:0000256" key="2">
    <source>
        <dbReference type="RuleBase" id="RU003707"/>
    </source>
</evidence>
<dbReference type="Proteomes" id="UP001157355">
    <property type="component" value="Unassembled WGS sequence"/>
</dbReference>
<dbReference type="AlphaFoldDB" id="A0AA37TUK2"/>
<keyword evidence="4" id="KW-1185">Reference proteome</keyword>
<dbReference type="GO" id="GO:0016853">
    <property type="term" value="F:isomerase activity"/>
    <property type="evidence" value="ECO:0007669"/>
    <property type="project" value="UniProtKB-KW"/>
</dbReference>
<sequence>MYQTISYQLADGVAVITLNRPEVMNALSRALRAEMLAAVLRAGSEARVLVITGAGRAFCSGQDLGDASGKSGAPLDLEKVLNEEYVPLLKAITDCPIPTLAAVQGAAAGAGANLALAADVVIAAESASFIQAFTRIGLVPDAGGSYWLPRQIGLARAMGSVLFADKITARQAAEWGMIYEAVADQGFDAHWQARALSLAHGPTLAYRGVKTALRASFGNDLDQQLALEARLQGACGATMDFREGVAAFLEKRAAKFRGA</sequence>
<organism evidence="3 4">
    <name type="scientific">Cypionkella aquatica</name>
    <dbReference type="NCBI Taxonomy" id="1756042"/>
    <lineage>
        <taxon>Bacteria</taxon>
        <taxon>Pseudomonadati</taxon>
        <taxon>Pseudomonadota</taxon>
        <taxon>Alphaproteobacteria</taxon>
        <taxon>Rhodobacterales</taxon>
        <taxon>Paracoccaceae</taxon>
        <taxon>Cypionkella</taxon>
    </lineage>
</organism>
<accession>A0AA37TUK2</accession>
<dbReference type="InterPro" id="IPR001753">
    <property type="entry name" value="Enoyl-CoA_hydra/iso"/>
</dbReference>
<reference evidence="3 4" key="1">
    <citation type="journal article" date="2014" name="Int. J. Syst. Evol. Microbiol.">
        <title>Complete genome sequence of Corynebacterium casei LMG S-19264T (=DSM 44701T), isolated from a smear-ripened cheese.</title>
        <authorList>
            <consortium name="US DOE Joint Genome Institute (JGI-PGF)"/>
            <person name="Walter F."/>
            <person name="Albersmeier A."/>
            <person name="Kalinowski J."/>
            <person name="Ruckert C."/>
        </authorList>
    </citation>
    <scope>NUCLEOTIDE SEQUENCE [LARGE SCALE GENOMIC DNA]</scope>
    <source>
        <strain evidence="3 4">NBRC 111766</strain>
    </source>
</reference>
<dbReference type="Pfam" id="PF00378">
    <property type="entry name" value="ECH_1"/>
    <property type="match status" value="1"/>
</dbReference>
<protein>
    <submittedName>
        <fullName evidence="3">2-(1,2-epoxy-1,2-dihydrophenyl)acetyl-CoA isomerase</fullName>
    </submittedName>
</protein>
<comment type="caution">
    <text evidence="3">The sequence shown here is derived from an EMBL/GenBank/DDBJ whole genome shotgun (WGS) entry which is preliminary data.</text>
</comment>
<dbReference type="PANTHER" id="PTHR43459">
    <property type="entry name" value="ENOYL-COA HYDRATASE"/>
    <property type="match status" value="1"/>
</dbReference>
<name>A0AA37TUK2_9RHOB</name>
<dbReference type="SUPFAM" id="SSF52096">
    <property type="entry name" value="ClpP/crotonase"/>
    <property type="match status" value="1"/>
</dbReference>
<keyword evidence="3" id="KW-0413">Isomerase</keyword>
<dbReference type="EMBL" id="BSPP01000010">
    <property type="protein sequence ID" value="GLS87838.1"/>
    <property type="molecule type" value="Genomic_DNA"/>
</dbReference>
<evidence type="ECO:0000313" key="4">
    <source>
        <dbReference type="Proteomes" id="UP001157355"/>
    </source>
</evidence>
<dbReference type="Gene3D" id="1.10.12.10">
    <property type="entry name" value="Lyase 2-enoyl-coa Hydratase, Chain A, domain 2"/>
    <property type="match status" value="1"/>
</dbReference>
<evidence type="ECO:0000313" key="3">
    <source>
        <dbReference type="EMBL" id="GLS87838.1"/>
    </source>
</evidence>
<evidence type="ECO:0000256" key="1">
    <source>
        <dbReference type="ARBA" id="ARBA00005254"/>
    </source>
</evidence>
<comment type="similarity">
    <text evidence="1 2">Belongs to the enoyl-CoA hydratase/isomerase family.</text>
</comment>
<dbReference type="InterPro" id="IPR018376">
    <property type="entry name" value="Enoyl-CoA_hyd/isom_CS"/>
</dbReference>
<dbReference type="Gene3D" id="3.90.226.10">
    <property type="entry name" value="2-enoyl-CoA Hydratase, Chain A, domain 1"/>
    <property type="match status" value="1"/>
</dbReference>
<dbReference type="InterPro" id="IPR029045">
    <property type="entry name" value="ClpP/crotonase-like_dom_sf"/>
</dbReference>
<dbReference type="PROSITE" id="PS00166">
    <property type="entry name" value="ENOYL_COA_HYDRATASE"/>
    <property type="match status" value="1"/>
</dbReference>
<gene>
    <name evidence="3" type="primary">paaG</name>
    <name evidence="3" type="ORF">GCM10010873_28120</name>
</gene>